<sequence>MIQMFAKEYKESITLAYYCGNLLLTIVVFTVGTIYLWHRDRRDQQRRIREDREYQERRDQEDRRDQQRRLQEDREYQKRRDQEDRRDHQRREWRQFAERIYTDYSKLKSKDIPQKISKVKNTFERILIHSTVTGLDVLRYMLADDNYRNFSSESPQLRALREDLHMIFLPLNICSSLLLLGKVPENIKEEIRIVVEELGNVAKPFLTGEQRRVSLKCLEHFSGSKRSSNAETENAERRVNELDGRLKDIVPYVNSLHFGDKKFRINLTAMEECDYSECRRFWLNLKGKMIMENSCENLTFLKKLHKDLECEALEGHFARILREQLAELPVESIEQISDSDSDETILTKVLHEVRLYIHLQSILSENPSMVAAVHNGRVETNINRLRKVHEEVMVFQPTKHPIKYWCERFITDLEVIMRNPPNHLRNQDFNEKFKQLYVETFCNMIIDRNPRAGGFLSLPPEFQFPQSEFLLIKATQPFDRINIDFKDPLLTMYEQRQVLSRGVLASIPATWLAAPASVYIKHQICSKKTEPWVDKVELLQANPYYTHMWYPDSGETTVATKHLALNGQAQKVQPLSPSGRAGSRSSEERAP</sequence>
<keyword evidence="2" id="KW-0472">Membrane</keyword>
<keyword evidence="2" id="KW-0812">Transmembrane</keyword>
<accession>A0A2B4RIR8</accession>
<keyword evidence="4" id="KW-1185">Reference proteome</keyword>
<proteinExistence type="predicted"/>
<keyword evidence="2" id="KW-1133">Transmembrane helix</keyword>
<feature type="transmembrane region" description="Helical" evidence="2">
    <location>
        <begin position="15"/>
        <end position="37"/>
    </location>
</feature>
<feature type="region of interest" description="Disordered" evidence="1">
    <location>
        <begin position="569"/>
        <end position="591"/>
    </location>
</feature>
<comment type="caution">
    <text evidence="3">The sequence shown here is derived from an EMBL/GenBank/DDBJ whole genome shotgun (WGS) entry which is preliminary data.</text>
</comment>
<protein>
    <submittedName>
        <fullName evidence="3">Uncharacterized protein</fullName>
    </submittedName>
</protein>
<dbReference type="Proteomes" id="UP000225706">
    <property type="component" value="Unassembled WGS sequence"/>
</dbReference>
<feature type="region of interest" description="Disordered" evidence="1">
    <location>
        <begin position="52"/>
        <end position="88"/>
    </location>
</feature>
<gene>
    <name evidence="3" type="ORF">AWC38_SpisGene18999</name>
</gene>
<dbReference type="EMBL" id="LSMT01000524">
    <property type="protein sequence ID" value="PFX16709.1"/>
    <property type="molecule type" value="Genomic_DNA"/>
</dbReference>
<evidence type="ECO:0000313" key="4">
    <source>
        <dbReference type="Proteomes" id="UP000225706"/>
    </source>
</evidence>
<dbReference type="AlphaFoldDB" id="A0A2B4RIR8"/>
<organism evidence="3 4">
    <name type="scientific">Stylophora pistillata</name>
    <name type="common">Smooth cauliflower coral</name>
    <dbReference type="NCBI Taxonomy" id="50429"/>
    <lineage>
        <taxon>Eukaryota</taxon>
        <taxon>Metazoa</taxon>
        <taxon>Cnidaria</taxon>
        <taxon>Anthozoa</taxon>
        <taxon>Hexacorallia</taxon>
        <taxon>Scleractinia</taxon>
        <taxon>Astrocoeniina</taxon>
        <taxon>Pocilloporidae</taxon>
        <taxon>Stylophora</taxon>
    </lineage>
</organism>
<name>A0A2B4RIR8_STYPI</name>
<evidence type="ECO:0000256" key="1">
    <source>
        <dbReference type="SAM" id="MobiDB-lite"/>
    </source>
</evidence>
<evidence type="ECO:0000313" key="3">
    <source>
        <dbReference type="EMBL" id="PFX16709.1"/>
    </source>
</evidence>
<reference evidence="4" key="1">
    <citation type="journal article" date="2017" name="bioRxiv">
        <title>Comparative analysis of the genomes of Stylophora pistillata and Acropora digitifera provides evidence for extensive differences between species of corals.</title>
        <authorList>
            <person name="Voolstra C.R."/>
            <person name="Li Y."/>
            <person name="Liew Y.J."/>
            <person name="Baumgarten S."/>
            <person name="Zoccola D."/>
            <person name="Flot J.-F."/>
            <person name="Tambutte S."/>
            <person name="Allemand D."/>
            <person name="Aranda M."/>
        </authorList>
    </citation>
    <scope>NUCLEOTIDE SEQUENCE [LARGE SCALE GENOMIC DNA]</scope>
</reference>
<evidence type="ECO:0000256" key="2">
    <source>
        <dbReference type="SAM" id="Phobius"/>
    </source>
</evidence>